<reference evidence="1" key="1">
    <citation type="journal article" date="2015" name="Nature">
        <title>Complex archaea that bridge the gap between prokaryotes and eukaryotes.</title>
        <authorList>
            <person name="Spang A."/>
            <person name="Saw J.H."/>
            <person name="Jorgensen S.L."/>
            <person name="Zaremba-Niedzwiedzka K."/>
            <person name="Martijn J."/>
            <person name="Lind A.E."/>
            <person name="van Eijk R."/>
            <person name="Schleper C."/>
            <person name="Guy L."/>
            <person name="Ettema T.J."/>
        </authorList>
    </citation>
    <scope>NUCLEOTIDE SEQUENCE</scope>
</reference>
<gene>
    <name evidence="1" type="ORF">LCGC14_1484260</name>
</gene>
<comment type="caution">
    <text evidence="1">The sequence shown here is derived from an EMBL/GenBank/DDBJ whole genome shotgun (WGS) entry which is preliminary data.</text>
</comment>
<dbReference type="AlphaFoldDB" id="A0A0F9LP23"/>
<accession>A0A0F9LP23</accession>
<sequence length="82" mass="8970">MPPLVQEISERFECVIGCGHVSGLSLQRLIQPRAGMAMREPKADQQIELMGSCTKTALSGPDLSDHFPLLFIDLLTRSSPGF</sequence>
<protein>
    <submittedName>
        <fullName evidence="1">Uncharacterized protein</fullName>
    </submittedName>
</protein>
<proteinExistence type="predicted"/>
<evidence type="ECO:0000313" key="1">
    <source>
        <dbReference type="EMBL" id="KKM66135.1"/>
    </source>
</evidence>
<organism evidence="1">
    <name type="scientific">marine sediment metagenome</name>
    <dbReference type="NCBI Taxonomy" id="412755"/>
    <lineage>
        <taxon>unclassified sequences</taxon>
        <taxon>metagenomes</taxon>
        <taxon>ecological metagenomes</taxon>
    </lineage>
</organism>
<dbReference type="EMBL" id="LAZR01010594">
    <property type="protein sequence ID" value="KKM66135.1"/>
    <property type="molecule type" value="Genomic_DNA"/>
</dbReference>
<name>A0A0F9LP23_9ZZZZ</name>